<dbReference type="Proteomes" id="UP000887013">
    <property type="component" value="Unassembled WGS sequence"/>
</dbReference>
<proteinExistence type="inferred from homology"/>
<name>A0A8X6MFF4_NEPPI</name>
<organism evidence="2 3">
    <name type="scientific">Nephila pilipes</name>
    <name type="common">Giant wood spider</name>
    <name type="synonym">Nephila maculata</name>
    <dbReference type="NCBI Taxonomy" id="299642"/>
    <lineage>
        <taxon>Eukaryota</taxon>
        <taxon>Metazoa</taxon>
        <taxon>Ecdysozoa</taxon>
        <taxon>Arthropoda</taxon>
        <taxon>Chelicerata</taxon>
        <taxon>Arachnida</taxon>
        <taxon>Araneae</taxon>
        <taxon>Araneomorphae</taxon>
        <taxon>Entelegynae</taxon>
        <taxon>Araneoidea</taxon>
        <taxon>Nephilidae</taxon>
        <taxon>Nephila</taxon>
    </lineage>
</organism>
<dbReference type="Gene3D" id="1.20.58.1070">
    <property type="match status" value="1"/>
</dbReference>
<dbReference type="GO" id="GO:0000387">
    <property type="term" value="P:spliceosomal snRNP assembly"/>
    <property type="evidence" value="ECO:0007669"/>
    <property type="project" value="InterPro"/>
</dbReference>
<sequence>MDEGNSDDESFFQTKALFVQSPTRPITLDMIPQDGNEFIHKSRLEENCVVRPNELSERQRLKHHGRKMAHEFIEYAAKLNTDKESLRKKFPLTVELPEKDEKEWCKFCLGSEMYNEIYEDEESFNEKEGHSPLLSIIVHLEQNMVKSVLKFLRRWLKAIGMNKSIGLWLYCLLACLEKPIDQNCLKLITRLKDTCKKQLKICEESEKQQLHIICEIVDRYFGAY</sequence>
<dbReference type="PANTHER" id="PTHR12794:SF0">
    <property type="entry name" value="GEM-ASSOCIATED PROTEIN 2"/>
    <property type="match status" value="1"/>
</dbReference>
<keyword evidence="3" id="KW-1185">Reference proteome</keyword>
<evidence type="ECO:0008006" key="4">
    <source>
        <dbReference type="Google" id="ProtNLM"/>
    </source>
</evidence>
<evidence type="ECO:0000256" key="1">
    <source>
        <dbReference type="ARBA" id="ARBA00025758"/>
    </source>
</evidence>
<protein>
    <recommendedName>
        <fullName evidence="4">Gem-associated protein 2</fullName>
    </recommendedName>
</protein>
<dbReference type="PANTHER" id="PTHR12794">
    <property type="entry name" value="GEMIN2"/>
    <property type="match status" value="1"/>
</dbReference>
<evidence type="ECO:0000313" key="3">
    <source>
        <dbReference type="Proteomes" id="UP000887013"/>
    </source>
</evidence>
<gene>
    <name evidence="2" type="primary">AVEN_166608_1</name>
    <name evidence="2" type="ORF">NPIL_44581</name>
</gene>
<evidence type="ECO:0000313" key="2">
    <source>
        <dbReference type="EMBL" id="GFS53490.1"/>
    </source>
</evidence>
<accession>A0A8X6MFF4</accession>
<dbReference type="EMBL" id="BMAW01046075">
    <property type="protein sequence ID" value="GFS53490.1"/>
    <property type="molecule type" value="Genomic_DNA"/>
</dbReference>
<dbReference type="GO" id="GO:0032797">
    <property type="term" value="C:SMN complex"/>
    <property type="evidence" value="ECO:0007669"/>
    <property type="project" value="TreeGrafter"/>
</dbReference>
<comment type="similarity">
    <text evidence="1">Belongs to the gemin-2 family.</text>
</comment>
<dbReference type="AlphaFoldDB" id="A0A8X6MFF4"/>
<dbReference type="Pfam" id="PF04938">
    <property type="entry name" value="SIP1"/>
    <property type="match status" value="1"/>
</dbReference>
<reference evidence="2" key="1">
    <citation type="submission" date="2020-08" db="EMBL/GenBank/DDBJ databases">
        <title>Multicomponent nature underlies the extraordinary mechanical properties of spider dragline silk.</title>
        <authorList>
            <person name="Kono N."/>
            <person name="Nakamura H."/>
            <person name="Mori M."/>
            <person name="Yoshida Y."/>
            <person name="Ohtoshi R."/>
            <person name="Malay A.D."/>
            <person name="Moran D.A.P."/>
            <person name="Tomita M."/>
            <person name="Numata K."/>
            <person name="Arakawa K."/>
        </authorList>
    </citation>
    <scope>NUCLEOTIDE SEQUENCE</scope>
</reference>
<comment type="caution">
    <text evidence="2">The sequence shown here is derived from an EMBL/GenBank/DDBJ whole genome shotgun (WGS) entry which is preliminary data.</text>
</comment>
<dbReference type="GO" id="GO:0005634">
    <property type="term" value="C:nucleus"/>
    <property type="evidence" value="ECO:0007669"/>
    <property type="project" value="TreeGrafter"/>
</dbReference>
<dbReference type="InterPro" id="IPR035426">
    <property type="entry name" value="Gemin2/Brr1"/>
</dbReference>
<dbReference type="OrthoDB" id="6423531at2759"/>